<organism evidence="2 3">
    <name type="scientific">Bimuria novae-zelandiae CBS 107.79</name>
    <dbReference type="NCBI Taxonomy" id="1447943"/>
    <lineage>
        <taxon>Eukaryota</taxon>
        <taxon>Fungi</taxon>
        <taxon>Dikarya</taxon>
        <taxon>Ascomycota</taxon>
        <taxon>Pezizomycotina</taxon>
        <taxon>Dothideomycetes</taxon>
        <taxon>Pleosporomycetidae</taxon>
        <taxon>Pleosporales</taxon>
        <taxon>Massarineae</taxon>
        <taxon>Didymosphaeriaceae</taxon>
        <taxon>Bimuria</taxon>
    </lineage>
</organism>
<feature type="region of interest" description="Disordered" evidence="1">
    <location>
        <begin position="112"/>
        <end position="155"/>
    </location>
</feature>
<evidence type="ECO:0000313" key="2">
    <source>
        <dbReference type="EMBL" id="KAF1975071.1"/>
    </source>
</evidence>
<gene>
    <name evidence="2" type="ORF">BU23DRAFT_87325</name>
</gene>
<accession>A0A6A5VD87</accession>
<dbReference type="EMBL" id="ML976672">
    <property type="protein sequence ID" value="KAF1975071.1"/>
    <property type="molecule type" value="Genomic_DNA"/>
</dbReference>
<evidence type="ECO:0000313" key="3">
    <source>
        <dbReference type="Proteomes" id="UP000800036"/>
    </source>
</evidence>
<dbReference type="Proteomes" id="UP000800036">
    <property type="component" value="Unassembled WGS sequence"/>
</dbReference>
<dbReference type="AlphaFoldDB" id="A0A6A5VD87"/>
<keyword evidence="3" id="KW-1185">Reference proteome</keyword>
<reference evidence="2" key="1">
    <citation type="journal article" date="2020" name="Stud. Mycol.">
        <title>101 Dothideomycetes genomes: a test case for predicting lifestyles and emergence of pathogens.</title>
        <authorList>
            <person name="Haridas S."/>
            <person name="Albert R."/>
            <person name="Binder M."/>
            <person name="Bloem J."/>
            <person name="Labutti K."/>
            <person name="Salamov A."/>
            <person name="Andreopoulos B."/>
            <person name="Baker S."/>
            <person name="Barry K."/>
            <person name="Bills G."/>
            <person name="Bluhm B."/>
            <person name="Cannon C."/>
            <person name="Castanera R."/>
            <person name="Culley D."/>
            <person name="Daum C."/>
            <person name="Ezra D."/>
            <person name="Gonzalez J."/>
            <person name="Henrissat B."/>
            <person name="Kuo A."/>
            <person name="Liang C."/>
            <person name="Lipzen A."/>
            <person name="Lutzoni F."/>
            <person name="Magnuson J."/>
            <person name="Mondo S."/>
            <person name="Nolan M."/>
            <person name="Ohm R."/>
            <person name="Pangilinan J."/>
            <person name="Park H.-J."/>
            <person name="Ramirez L."/>
            <person name="Alfaro M."/>
            <person name="Sun H."/>
            <person name="Tritt A."/>
            <person name="Yoshinaga Y."/>
            <person name="Zwiers L.-H."/>
            <person name="Turgeon B."/>
            <person name="Goodwin S."/>
            <person name="Spatafora J."/>
            <person name="Crous P."/>
            <person name="Grigoriev I."/>
        </authorList>
    </citation>
    <scope>NUCLEOTIDE SEQUENCE</scope>
    <source>
        <strain evidence="2">CBS 107.79</strain>
    </source>
</reference>
<feature type="region of interest" description="Disordered" evidence="1">
    <location>
        <begin position="1"/>
        <end position="43"/>
    </location>
</feature>
<sequence length="172" mass="19263">MGPHHPVAPHQSAHEPVGLSQHMGPHQPADLRQSTVPSLPTVPQRPLHAYQQNVPHTNAYPHPQLRSYQHVIHNPPVSRSANPTHNENGQLSLSHIWNRIANFFQHSSQQLGSYQYPSHPAGPSQQVYDHVGSNQSSRQPTNSNSPWNHPNPLNHGKVSRYVEIFIPSSEHP</sequence>
<evidence type="ECO:0000256" key="1">
    <source>
        <dbReference type="SAM" id="MobiDB-lite"/>
    </source>
</evidence>
<protein>
    <submittedName>
        <fullName evidence="2">Uncharacterized protein</fullName>
    </submittedName>
</protein>
<feature type="compositionally biased region" description="Polar residues" evidence="1">
    <location>
        <begin position="123"/>
        <end position="148"/>
    </location>
</feature>
<proteinExistence type="predicted"/>
<name>A0A6A5VD87_9PLEO</name>